<dbReference type="PANTHER" id="PTHR45458">
    <property type="entry name" value="SHORT-CHAIN DEHYDROGENASE/REDUCTASE SDR"/>
    <property type="match status" value="1"/>
</dbReference>
<dbReference type="GO" id="GO:0016616">
    <property type="term" value="F:oxidoreductase activity, acting on the CH-OH group of donors, NAD or NADP as acceptor"/>
    <property type="evidence" value="ECO:0007669"/>
    <property type="project" value="TreeGrafter"/>
</dbReference>
<dbReference type="Proteomes" id="UP000316270">
    <property type="component" value="Chromosome 5"/>
</dbReference>
<organism evidence="2 3">
    <name type="scientific">Venturia effusa</name>
    <dbReference type="NCBI Taxonomy" id="50376"/>
    <lineage>
        <taxon>Eukaryota</taxon>
        <taxon>Fungi</taxon>
        <taxon>Dikarya</taxon>
        <taxon>Ascomycota</taxon>
        <taxon>Pezizomycotina</taxon>
        <taxon>Dothideomycetes</taxon>
        <taxon>Pleosporomycetidae</taxon>
        <taxon>Venturiales</taxon>
        <taxon>Venturiaceae</taxon>
        <taxon>Venturia</taxon>
    </lineage>
</organism>
<dbReference type="PRINTS" id="PR00080">
    <property type="entry name" value="SDRFAMILY"/>
</dbReference>
<dbReference type="InterPro" id="IPR052184">
    <property type="entry name" value="SDR_enzymes"/>
</dbReference>
<evidence type="ECO:0008006" key="4">
    <source>
        <dbReference type="Google" id="ProtNLM"/>
    </source>
</evidence>
<dbReference type="OrthoDB" id="7289984at2759"/>
<dbReference type="InterPro" id="IPR002347">
    <property type="entry name" value="SDR_fam"/>
</dbReference>
<dbReference type="EMBL" id="CP042189">
    <property type="protein sequence ID" value="QDS70776.1"/>
    <property type="molecule type" value="Genomic_DNA"/>
</dbReference>
<reference evidence="2 3" key="1">
    <citation type="submission" date="2019-07" db="EMBL/GenBank/DDBJ databases">
        <title>Finished genome of Venturia effusa.</title>
        <authorList>
            <person name="Young C.A."/>
            <person name="Cox M.P."/>
            <person name="Ganley A.R.D."/>
            <person name="David W.J."/>
        </authorList>
    </citation>
    <scope>NUCLEOTIDE SEQUENCE [LARGE SCALE GENOMIC DNA]</scope>
    <source>
        <strain evidence="3">albino</strain>
    </source>
</reference>
<dbReference type="AlphaFoldDB" id="A0A517L560"/>
<keyword evidence="3" id="KW-1185">Reference proteome</keyword>
<dbReference type="Gene3D" id="3.40.50.720">
    <property type="entry name" value="NAD(P)-binding Rossmann-like Domain"/>
    <property type="match status" value="1"/>
</dbReference>
<proteinExistence type="inferred from homology"/>
<dbReference type="PRINTS" id="PR00081">
    <property type="entry name" value="GDHRDH"/>
</dbReference>
<evidence type="ECO:0000256" key="1">
    <source>
        <dbReference type="RuleBase" id="RU000363"/>
    </source>
</evidence>
<dbReference type="SUPFAM" id="SSF51735">
    <property type="entry name" value="NAD(P)-binding Rossmann-fold domains"/>
    <property type="match status" value="1"/>
</dbReference>
<comment type="similarity">
    <text evidence="1">Belongs to the short-chain dehydrogenases/reductases (SDR) family.</text>
</comment>
<protein>
    <recommendedName>
        <fullName evidence="4">NAD(P)-binding protein</fullName>
    </recommendedName>
</protein>
<evidence type="ECO:0000313" key="3">
    <source>
        <dbReference type="Proteomes" id="UP000316270"/>
    </source>
</evidence>
<sequence>MSSYFLTGSSSGLGLAMATQLADLPSFKVSHIFATARTKTPALSQLCSQHPDRVTFISLDVTDSVSCGKAAAKVQKVVGDGGLDVVINNAAANPRKDPHRMDDLEITLDANVIGVRNVTRALIGLLKMGKEKKVVNISSAMGSMALSDVFSFAPGAAYKVSKAALNMLTRQYALAFSEDGITFIAISPGYIKTKMGDEDDADLLPETSADAVLRAARKASIEDSGRFIDIEVEGFEMNGRRKYSGDDLPF</sequence>
<dbReference type="Pfam" id="PF00106">
    <property type="entry name" value="adh_short"/>
    <property type="match status" value="1"/>
</dbReference>
<dbReference type="InterPro" id="IPR036291">
    <property type="entry name" value="NAD(P)-bd_dom_sf"/>
</dbReference>
<name>A0A517L560_9PEZI</name>
<accession>A0A517L560</accession>
<evidence type="ECO:0000313" key="2">
    <source>
        <dbReference type="EMBL" id="QDS70776.1"/>
    </source>
</evidence>
<dbReference type="PANTHER" id="PTHR45458:SF1">
    <property type="entry name" value="SHORT CHAIN DEHYDROGENASE"/>
    <property type="match status" value="1"/>
</dbReference>
<gene>
    <name evidence="2" type="ORF">FKW77_004054</name>
</gene>